<gene>
    <name evidence="3" type="ORF">GCM10009863_10940</name>
</gene>
<dbReference type="Proteomes" id="UP001501447">
    <property type="component" value="Unassembled WGS sequence"/>
</dbReference>
<protein>
    <recommendedName>
        <fullName evidence="5">ABC transporter permease</fullName>
    </recommendedName>
</protein>
<keyword evidence="2" id="KW-0472">Membrane</keyword>
<comment type="caution">
    <text evidence="3">The sequence shown here is derived from an EMBL/GenBank/DDBJ whole genome shotgun (WGS) entry which is preliminary data.</text>
</comment>
<evidence type="ECO:0000313" key="3">
    <source>
        <dbReference type="EMBL" id="GAA2599391.1"/>
    </source>
</evidence>
<evidence type="ECO:0000256" key="2">
    <source>
        <dbReference type="SAM" id="Phobius"/>
    </source>
</evidence>
<accession>A0ABP6C2V6</accession>
<evidence type="ECO:0000313" key="4">
    <source>
        <dbReference type="Proteomes" id="UP001501447"/>
    </source>
</evidence>
<reference evidence="4" key="1">
    <citation type="journal article" date="2019" name="Int. J. Syst. Evol. Microbiol.">
        <title>The Global Catalogue of Microorganisms (GCM) 10K type strain sequencing project: providing services to taxonomists for standard genome sequencing and annotation.</title>
        <authorList>
            <consortium name="The Broad Institute Genomics Platform"/>
            <consortium name="The Broad Institute Genome Sequencing Center for Infectious Disease"/>
            <person name="Wu L."/>
            <person name="Ma J."/>
        </authorList>
    </citation>
    <scope>NUCLEOTIDE SEQUENCE [LARGE SCALE GENOMIC DNA]</scope>
    <source>
        <strain evidence="4">JCM 16373</strain>
    </source>
</reference>
<keyword evidence="4" id="KW-1185">Reference proteome</keyword>
<organism evidence="3 4">
    <name type="scientific">Streptomyces axinellae</name>
    <dbReference type="NCBI Taxonomy" id="552788"/>
    <lineage>
        <taxon>Bacteria</taxon>
        <taxon>Bacillati</taxon>
        <taxon>Actinomycetota</taxon>
        <taxon>Actinomycetes</taxon>
        <taxon>Kitasatosporales</taxon>
        <taxon>Streptomycetaceae</taxon>
        <taxon>Streptomyces</taxon>
    </lineage>
</organism>
<evidence type="ECO:0000256" key="1">
    <source>
        <dbReference type="SAM" id="MobiDB-lite"/>
    </source>
</evidence>
<evidence type="ECO:0008006" key="5">
    <source>
        <dbReference type="Google" id="ProtNLM"/>
    </source>
</evidence>
<dbReference type="EMBL" id="BAAARJ010000003">
    <property type="protein sequence ID" value="GAA2599391.1"/>
    <property type="molecule type" value="Genomic_DNA"/>
</dbReference>
<keyword evidence="2" id="KW-0812">Transmembrane</keyword>
<sequence length="238" mass="24337">MTVPTPSPHNPDPSHSSPSSPPPPAPQPGAADPGHAGGQGEGQARVQGEGPVQSHGHGDGYGQEGGPLVRRELREAAVCAVAVAVVGVLLGLLWLWLAPRVPLFTDGKAVYLKDPEGEESIGADGTFTLLGLAFGLVAGVVVFLCRKKGGVGLVVGLAVGGLLGSLLAWRIGVWLGPETDLIAAAKAAGKNATFDAPLKLQAKGALLAWPLAAIVVHLVLTGFFGPRDPEPEPQQPLW</sequence>
<feature type="compositionally biased region" description="Pro residues" evidence="1">
    <location>
        <begin position="1"/>
        <end position="11"/>
    </location>
</feature>
<dbReference type="RefSeq" id="WP_344562707.1">
    <property type="nucleotide sequence ID" value="NZ_BAAARJ010000003.1"/>
</dbReference>
<feature type="transmembrane region" description="Helical" evidence="2">
    <location>
        <begin position="206"/>
        <end position="225"/>
    </location>
</feature>
<proteinExistence type="predicted"/>
<feature type="region of interest" description="Disordered" evidence="1">
    <location>
        <begin position="1"/>
        <end position="64"/>
    </location>
</feature>
<name>A0ABP6C2V6_9ACTN</name>
<feature type="transmembrane region" description="Helical" evidence="2">
    <location>
        <begin position="125"/>
        <end position="144"/>
    </location>
</feature>
<feature type="transmembrane region" description="Helical" evidence="2">
    <location>
        <begin position="76"/>
        <end position="97"/>
    </location>
</feature>
<feature type="transmembrane region" description="Helical" evidence="2">
    <location>
        <begin position="151"/>
        <end position="171"/>
    </location>
</feature>
<keyword evidence="2" id="KW-1133">Transmembrane helix</keyword>